<dbReference type="InterPro" id="IPR006575">
    <property type="entry name" value="RWD_dom"/>
</dbReference>
<dbReference type="EMBL" id="HBGE01049142">
    <property type="protein sequence ID" value="CAD9146624.1"/>
    <property type="molecule type" value="Transcribed_RNA"/>
</dbReference>
<evidence type="ECO:0000313" key="2">
    <source>
        <dbReference type="EMBL" id="CAD9146624.1"/>
    </source>
</evidence>
<dbReference type="AlphaFoldDB" id="A0A7S1QRS1"/>
<reference evidence="2" key="1">
    <citation type="submission" date="2021-01" db="EMBL/GenBank/DDBJ databases">
        <authorList>
            <person name="Corre E."/>
            <person name="Pelletier E."/>
            <person name="Niang G."/>
            <person name="Scheremetjew M."/>
            <person name="Finn R."/>
            <person name="Kale V."/>
            <person name="Holt S."/>
            <person name="Cochrane G."/>
            <person name="Meng A."/>
            <person name="Brown T."/>
            <person name="Cohen L."/>
        </authorList>
    </citation>
    <scope>NUCLEOTIDE SEQUENCE</scope>
    <source>
        <strain evidence="2">OF101</strain>
    </source>
</reference>
<protein>
    <recommendedName>
        <fullName evidence="1">RWD domain-containing protein</fullName>
    </recommendedName>
</protein>
<dbReference type="PROSITE" id="PS50908">
    <property type="entry name" value="RWD"/>
    <property type="match status" value="1"/>
</dbReference>
<accession>A0A7S1QRS1</accession>
<dbReference type="Pfam" id="PF05773">
    <property type="entry name" value="RWD"/>
    <property type="match status" value="1"/>
</dbReference>
<sequence length="263" mass="28778">MANAPRQIEELKQLRREFKGEGVFEFLGPKPADATEANPTRLRIGREAPAPMRVSVAMPVGYPAEAPPAFKVEGSLGDAEAEAIEELLATQASYMKGMECISTVLQSLDDLDLASLDLGTPGRCRSIWKVDLVNNSPKFTKSLKSAACGRPCVWFFRNIECQNNAKFSFAVEPLRAVYVVCDSPDKKSAVEYMKTIRTDGDFDADMLGKPAKVQVSVVEEFEMAPRAVAVEDGFSSAEYRTDEDFNSLMDPYLAATAGCPAKK</sequence>
<organism evidence="2">
    <name type="scientific">Alexandrium catenella</name>
    <name type="common">Red tide dinoflagellate</name>
    <name type="synonym">Gonyaulax catenella</name>
    <dbReference type="NCBI Taxonomy" id="2925"/>
    <lineage>
        <taxon>Eukaryota</taxon>
        <taxon>Sar</taxon>
        <taxon>Alveolata</taxon>
        <taxon>Dinophyceae</taxon>
        <taxon>Gonyaulacales</taxon>
        <taxon>Pyrocystaceae</taxon>
        <taxon>Alexandrium</taxon>
    </lineage>
</organism>
<name>A0A7S1QRS1_ALECA</name>
<evidence type="ECO:0000259" key="1">
    <source>
        <dbReference type="PROSITE" id="PS50908"/>
    </source>
</evidence>
<feature type="domain" description="RWD" evidence="1">
    <location>
        <begin position="9"/>
        <end position="115"/>
    </location>
</feature>
<dbReference type="SUPFAM" id="SSF54495">
    <property type="entry name" value="UBC-like"/>
    <property type="match status" value="1"/>
</dbReference>
<dbReference type="Gene3D" id="3.10.110.10">
    <property type="entry name" value="Ubiquitin Conjugating Enzyme"/>
    <property type="match status" value="1"/>
</dbReference>
<gene>
    <name evidence="2" type="ORF">ACAT0790_LOCUS29666</name>
</gene>
<dbReference type="InterPro" id="IPR016135">
    <property type="entry name" value="UBQ-conjugating_enzyme/RWD"/>
</dbReference>
<proteinExistence type="predicted"/>